<organism evidence="4 5">
    <name type="scientific">Shouchella xiaoxiensis</name>
    <dbReference type="NCBI Taxonomy" id="766895"/>
    <lineage>
        <taxon>Bacteria</taxon>
        <taxon>Bacillati</taxon>
        <taxon>Bacillota</taxon>
        <taxon>Bacilli</taxon>
        <taxon>Bacillales</taxon>
        <taxon>Bacillaceae</taxon>
        <taxon>Shouchella</taxon>
    </lineage>
</organism>
<evidence type="ECO:0000259" key="3">
    <source>
        <dbReference type="Pfam" id="PF05043"/>
    </source>
</evidence>
<dbReference type="RefSeq" id="WP_204468491.1">
    <property type="nucleotide sequence ID" value="NZ_JAFBCV010000016.1"/>
</dbReference>
<sequence>MLIDKRIERLIKLIYKLSLEDSVNKEELVLDLNCSIRTVDYTLAELQQTFVTKSSSMKIELKPDSILQLSGKDELIIREMLHRLYLQDDMVRFFLEAIAHQQKANTFVEKHFISRATFFRKLKNINTWLRDYQLSFDLRSLQLKGQERQIRQFYYIVLFEITNGIFWPFPFDKQLIEDRLDAIVSTFDLQLSNMQYESFLYLLGSQYHRTSQGHYVDQYDSRFPEEIRQRIIDACEPFLINIPENNRRGEEDFLLMTVVNAPFTYHPMLLLEQNIAINKKHQTAEWLLTTRFLEVFDQIFPNALKGTTRTHIAGHLLQLHITNRYHPVPFTTYKDVTHGKAIAKQHPALNNVVEQISEKIASIEQAPNQLLKIRYLLLLYTFVDINKFHPPLEMLIVSGEGPVYEEMISEKINDYVPFQLKMVTSAMQQQADSSFPIIVTDTPLLKKSQQNVLYIHYPLTFSDLHKIHEKCERLHCQRLDYSFSL</sequence>
<keyword evidence="2" id="KW-0804">Transcription</keyword>
<dbReference type="InterPro" id="IPR050661">
    <property type="entry name" value="BglG_antiterminators"/>
</dbReference>
<dbReference type="EMBL" id="JAFBCV010000016">
    <property type="protein sequence ID" value="MBM7840721.1"/>
    <property type="molecule type" value="Genomic_DNA"/>
</dbReference>
<comment type="caution">
    <text evidence="4">The sequence shown here is derived from an EMBL/GenBank/DDBJ whole genome shotgun (WGS) entry which is preliminary data.</text>
</comment>
<evidence type="ECO:0000256" key="2">
    <source>
        <dbReference type="ARBA" id="ARBA00023163"/>
    </source>
</evidence>
<evidence type="ECO:0000313" key="4">
    <source>
        <dbReference type="EMBL" id="MBM7840721.1"/>
    </source>
</evidence>
<gene>
    <name evidence="4" type="ORF">JOC54_004014</name>
</gene>
<keyword evidence="5" id="KW-1185">Reference proteome</keyword>
<feature type="domain" description="Mga helix-turn-helix" evidence="3">
    <location>
        <begin position="77"/>
        <end position="155"/>
    </location>
</feature>
<dbReference type="PANTHER" id="PTHR30185:SF18">
    <property type="entry name" value="TRANSCRIPTIONAL REGULATOR MTLR"/>
    <property type="match status" value="1"/>
</dbReference>
<dbReference type="Proteomes" id="UP001179280">
    <property type="component" value="Unassembled WGS sequence"/>
</dbReference>
<evidence type="ECO:0000313" key="5">
    <source>
        <dbReference type="Proteomes" id="UP001179280"/>
    </source>
</evidence>
<dbReference type="InterPro" id="IPR007737">
    <property type="entry name" value="Mga_HTH"/>
</dbReference>
<protein>
    <recommendedName>
        <fullName evidence="3">Mga helix-turn-helix domain-containing protein</fullName>
    </recommendedName>
</protein>
<proteinExistence type="predicted"/>
<reference evidence="4" key="1">
    <citation type="submission" date="2021-01" db="EMBL/GenBank/DDBJ databases">
        <title>Genomic Encyclopedia of Type Strains, Phase IV (KMG-IV): sequencing the most valuable type-strain genomes for metagenomic binning, comparative biology and taxonomic classification.</title>
        <authorList>
            <person name="Goeker M."/>
        </authorList>
    </citation>
    <scope>NUCLEOTIDE SEQUENCE</scope>
    <source>
        <strain evidence="4">DSM 21943</strain>
    </source>
</reference>
<name>A0ABS2SZU0_9BACI</name>
<dbReference type="Pfam" id="PF05043">
    <property type="entry name" value="Mga"/>
    <property type="match status" value="1"/>
</dbReference>
<evidence type="ECO:0000256" key="1">
    <source>
        <dbReference type="ARBA" id="ARBA00023015"/>
    </source>
</evidence>
<dbReference type="PANTHER" id="PTHR30185">
    <property type="entry name" value="CRYPTIC BETA-GLUCOSIDE BGL OPERON ANTITERMINATOR"/>
    <property type="match status" value="1"/>
</dbReference>
<accession>A0ABS2SZU0</accession>
<keyword evidence="1" id="KW-0805">Transcription regulation</keyword>